<protein>
    <submittedName>
        <fullName evidence="9">Gluconate permease</fullName>
    </submittedName>
</protein>
<dbReference type="EMBL" id="QKYD01000121">
    <property type="protein sequence ID" value="REI20787.1"/>
    <property type="molecule type" value="Genomic_DNA"/>
</dbReference>
<dbReference type="NCBIfam" id="TIGR00791">
    <property type="entry name" value="gntP"/>
    <property type="match status" value="1"/>
</dbReference>
<evidence type="ECO:0000256" key="7">
    <source>
        <dbReference type="ARBA" id="ARBA00049663"/>
    </source>
</evidence>
<dbReference type="PANTHER" id="PTHR30354">
    <property type="entry name" value="GNT FAMILY GLUCONATE TRANSPORTER"/>
    <property type="match status" value="1"/>
</dbReference>
<comment type="caution">
    <text evidence="9">The sequence shown here is derived from an EMBL/GenBank/DDBJ whole genome shotgun (WGS) entry which is preliminary data.</text>
</comment>
<evidence type="ECO:0000256" key="2">
    <source>
        <dbReference type="ARBA" id="ARBA00022448"/>
    </source>
</evidence>
<dbReference type="GO" id="GO:0005886">
    <property type="term" value="C:plasma membrane"/>
    <property type="evidence" value="ECO:0007669"/>
    <property type="project" value="UniProtKB-SubCell"/>
</dbReference>
<feature type="transmembrane region" description="Helical" evidence="8">
    <location>
        <begin position="60"/>
        <end position="81"/>
    </location>
</feature>
<feature type="transmembrane region" description="Helical" evidence="8">
    <location>
        <begin position="101"/>
        <end position="130"/>
    </location>
</feature>
<dbReference type="PANTHER" id="PTHR30354:SF22">
    <property type="entry name" value="HIGH-AFFINITY GLUCONATE TRANSPORTER"/>
    <property type="match status" value="1"/>
</dbReference>
<keyword evidence="2" id="KW-0813">Transport</keyword>
<feature type="transmembrane region" description="Helical" evidence="8">
    <location>
        <begin position="428"/>
        <end position="452"/>
    </location>
</feature>
<feature type="transmembrane region" description="Helical" evidence="8">
    <location>
        <begin position="270"/>
        <end position="290"/>
    </location>
</feature>
<evidence type="ECO:0000256" key="1">
    <source>
        <dbReference type="ARBA" id="ARBA00004651"/>
    </source>
</evidence>
<dbReference type="Pfam" id="PF02447">
    <property type="entry name" value="GntP_permease"/>
    <property type="match status" value="1"/>
</dbReference>
<feature type="transmembrane region" description="Helical" evidence="8">
    <location>
        <begin position="5"/>
        <end position="24"/>
    </location>
</feature>
<sequence length="453" mass="48397">MFEALWPLFSVVIGIVFLLILIIYLKLNTFISLILTAICTGILLGMPLDKIIGTIETGMGNTLGHIALIFGLGAMLGKLLADGGGATQIADTLIDRFGRHYVQWAMVIASFIVGIALFFEVGLVLLIPLVFTIAKRMQMSQLKIGLPMVTALSVTHGFLPPHPGPVVIAQSLNADIGQVLLYGFIVAIPVTIIAGPLFVKIAPHLSGTAFHKEGNISSLGATKTFQKSELPSFRLSVFTALLPVILMLVATIWQLVTGHQKEATDFIERIVYFIGTAGTAMLIAVLFAIYSMGLHLNRSMSDIMDSVTKAITPIGMMLLIIGGGGAFKQVLIDGGVGKTVEHFFVGSELSPLFLAWLVAAVLRLALGSATVAAISTTGIVLPLLQTSDVNTALVVLAIGAGSVFCSHVNDAGFWMFKEYFGLSVKETFLTWSMVETIISVSGLIFVYILSLIV</sequence>
<feature type="transmembrane region" description="Helical" evidence="8">
    <location>
        <begin position="310"/>
        <end position="332"/>
    </location>
</feature>
<feature type="transmembrane region" description="Helical" evidence="8">
    <location>
        <begin position="30"/>
        <end position="48"/>
    </location>
</feature>
<evidence type="ECO:0000256" key="5">
    <source>
        <dbReference type="ARBA" id="ARBA00022989"/>
    </source>
</evidence>
<keyword evidence="5 8" id="KW-1133">Transmembrane helix</keyword>
<comment type="subcellular location">
    <subcellularLocation>
        <location evidence="1">Cell membrane</location>
        <topology evidence="1">Multi-pass membrane protein</topology>
    </subcellularLocation>
</comment>
<feature type="transmembrane region" description="Helical" evidence="8">
    <location>
        <begin position="352"/>
        <end position="381"/>
    </location>
</feature>
<dbReference type="RefSeq" id="WP_115856262.1">
    <property type="nucleotide sequence ID" value="NZ_CAJUZQ010000005.1"/>
</dbReference>
<accession>A0AAX1RTY6</accession>
<dbReference type="InterPro" id="IPR003474">
    <property type="entry name" value="Glcn_transporter"/>
</dbReference>
<feature type="transmembrane region" description="Helical" evidence="8">
    <location>
        <begin position="393"/>
        <end position="416"/>
    </location>
</feature>
<evidence type="ECO:0000313" key="9">
    <source>
        <dbReference type="EMBL" id="REI20787.1"/>
    </source>
</evidence>
<feature type="transmembrane region" description="Helical" evidence="8">
    <location>
        <begin position="233"/>
        <end position="255"/>
    </location>
</feature>
<organism evidence="9 10">
    <name type="scientific">Staphylococcus felis</name>
    <dbReference type="NCBI Taxonomy" id="46127"/>
    <lineage>
        <taxon>Bacteria</taxon>
        <taxon>Bacillati</taxon>
        <taxon>Bacillota</taxon>
        <taxon>Bacilli</taxon>
        <taxon>Bacillales</taxon>
        <taxon>Staphylococcaceae</taxon>
        <taxon>Staphylococcus</taxon>
    </lineage>
</organism>
<keyword evidence="6 8" id="KW-0472">Membrane</keyword>
<evidence type="ECO:0000256" key="6">
    <source>
        <dbReference type="ARBA" id="ARBA00023136"/>
    </source>
</evidence>
<feature type="transmembrane region" description="Helical" evidence="8">
    <location>
        <begin position="179"/>
        <end position="199"/>
    </location>
</feature>
<dbReference type="Proteomes" id="UP000256337">
    <property type="component" value="Unassembled WGS sequence"/>
</dbReference>
<dbReference type="AlphaFoldDB" id="A0AAX1RTY6"/>
<evidence type="ECO:0000256" key="8">
    <source>
        <dbReference type="SAM" id="Phobius"/>
    </source>
</evidence>
<comment type="similarity">
    <text evidence="7">Belongs to the GntP permease family.</text>
</comment>
<reference evidence="9 10" key="1">
    <citation type="journal article" date="2018" name="Vet. Microbiol.">
        <title>Characterisation of Staphylococcus felis isolated from cats using whole genome sequencing.</title>
        <authorList>
            <person name="Worthing K."/>
            <person name="Pang S."/>
            <person name="Trott D.J."/>
            <person name="Abraham S."/>
            <person name="Coombs G.W."/>
            <person name="Jordan D."/>
            <person name="McIntyre L."/>
            <person name="Davies M.R."/>
            <person name="Norris J."/>
        </authorList>
    </citation>
    <scope>NUCLEOTIDE SEQUENCE [LARGE SCALE GENOMIC DNA]</scope>
    <source>
        <strain evidence="9 10">F25</strain>
    </source>
</reference>
<keyword evidence="4 8" id="KW-0812">Transmembrane</keyword>
<keyword evidence="3" id="KW-1003">Cell membrane</keyword>
<dbReference type="GO" id="GO:0015128">
    <property type="term" value="F:gluconate transmembrane transporter activity"/>
    <property type="evidence" value="ECO:0007669"/>
    <property type="project" value="InterPro"/>
</dbReference>
<gene>
    <name evidence="9" type="ORF">DOS76_08300</name>
</gene>
<evidence type="ECO:0000256" key="4">
    <source>
        <dbReference type="ARBA" id="ARBA00022692"/>
    </source>
</evidence>
<evidence type="ECO:0000313" key="10">
    <source>
        <dbReference type="Proteomes" id="UP000256337"/>
    </source>
</evidence>
<name>A0AAX1RTY6_9STAP</name>
<evidence type="ECO:0000256" key="3">
    <source>
        <dbReference type="ARBA" id="ARBA00022475"/>
    </source>
</evidence>
<proteinExistence type="inferred from homology"/>
<dbReference type="PIRSF" id="PIRSF002746">
    <property type="entry name" value="Gluconate_transporter"/>
    <property type="match status" value="1"/>
</dbReference>